<dbReference type="PANTHER" id="PTHR38788:SF3">
    <property type="entry name" value="CLR5 DOMAIN-CONTAINING PROTEIN"/>
    <property type="match status" value="1"/>
</dbReference>
<sequence length="481" mass="54072">MVLVLHSKGPSQKEWEENREIITRLYNATTAAHVQELMIRRGFRATGKMYKTHFKKWGLSKYTKASEKERRIQAMRELNPILRPQQTLPKLNDREMRKLIRYMKKMGKLPLSSERWKNKHSNGLTKKALTTLMRRHSADGTYDNSESTESRQLMLSKISNCCTDPHIPSHCHSLQTTSFVHTTTNGSVDMYLLFQSVQKACMLPPPPTQSHISKVFWGHIKQAIYLLRISSSARAWSTLNDAYSLANAALQTANTCTFAREILATLSPVNTRSSLDVRQQIVGYLADMSVISIGPSHPITVILRQLCSDEQTRDVSEKCLAFMADLAEASHDQQLQNLKVDAQLSISRLLRKDGEYESAMGLARSAHLAAVNCFGPNSIQAVSALRQQEHIFTDMGSYIEGLNICFSVINLAGSDMWNRNPGPIHESIIYTMEDIAQIYESLGNYEARGTWLRRAVSAAQSVWGDSVATSHIVDKLIGTVA</sequence>
<organism evidence="2 3">
    <name type="scientific">Coleophoma cylindrospora</name>
    <dbReference type="NCBI Taxonomy" id="1849047"/>
    <lineage>
        <taxon>Eukaryota</taxon>
        <taxon>Fungi</taxon>
        <taxon>Dikarya</taxon>
        <taxon>Ascomycota</taxon>
        <taxon>Pezizomycotina</taxon>
        <taxon>Leotiomycetes</taxon>
        <taxon>Helotiales</taxon>
        <taxon>Dermateaceae</taxon>
        <taxon>Coleophoma</taxon>
    </lineage>
</organism>
<dbReference type="Pfam" id="PF14420">
    <property type="entry name" value="Clr5"/>
    <property type="match status" value="1"/>
</dbReference>
<dbReference type="AlphaFoldDB" id="A0A3D8R686"/>
<gene>
    <name evidence="2" type="ORF">BP6252_08575</name>
</gene>
<protein>
    <recommendedName>
        <fullName evidence="1">Clr5 domain-containing protein</fullName>
    </recommendedName>
</protein>
<dbReference type="STRING" id="1849047.A0A3D8R686"/>
<feature type="domain" description="Clr5" evidence="1">
    <location>
        <begin position="11"/>
        <end position="61"/>
    </location>
</feature>
<dbReference type="EMBL" id="PDLM01000009">
    <property type="protein sequence ID" value="RDW69555.1"/>
    <property type="molecule type" value="Genomic_DNA"/>
</dbReference>
<accession>A0A3D8R686</accession>
<proteinExistence type="predicted"/>
<dbReference type="OrthoDB" id="3563341at2759"/>
<keyword evidence="3" id="KW-1185">Reference proteome</keyword>
<dbReference type="PANTHER" id="PTHR38788">
    <property type="entry name" value="CLR5 DOMAIN-CONTAINING PROTEIN"/>
    <property type="match status" value="1"/>
</dbReference>
<name>A0A3D8R686_9HELO</name>
<dbReference type="Gene3D" id="1.25.40.10">
    <property type="entry name" value="Tetratricopeptide repeat domain"/>
    <property type="match status" value="1"/>
</dbReference>
<reference evidence="2 3" key="1">
    <citation type="journal article" date="2018" name="IMA Fungus">
        <title>IMA Genome-F 9: Draft genome sequence of Annulohypoxylon stygium, Aspergillus mulundensis, Berkeleyomyces basicola (syn. Thielaviopsis basicola), Ceratocystis smalleyi, two Cercospora beticola strains, Coleophoma cylindrospora, Fusarium fracticaudum, Phialophora cf. hyalina, and Morchella septimelata.</title>
        <authorList>
            <person name="Wingfield B.D."/>
            <person name="Bills G.F."/>
            <person name="Dong Y."/>
            <person name="Huang W."/>
            <person name="Nel W.J."/>
            <person name="Swalarsk-Parry B.S."/>
            <person name="Vaghefi N."/>
            <person name="Wilken P.M."/>
            <person name="An Z."/>
            <person name="de Beer Z.W."/>
            <person name="De Vos L."/>
            <person name="Chen L."/>
            <person name="Duong T.A."/>
            <person name="Gao Y."/>
            <person name="Hammerbacher A."/>
            <person name="Kikkert J.R."/>
            <person name="Li Y."/>
            <person name="Li H."/>
            <person name="Li K."/>
            <person name="Li Q."/>
            <person name="Liu X."/>
            <person name="Ma X."/>
            <person name="Naidoo K."/>
            <person name="Pethybridge S.J."/>
            <person name="Sun J."/>
            <person name="Steenkamp E.T."/>
            <person name="van der Nest M.A."/>
            <person name="van Wyk S."/>
            <person name="Wingfield M.J."/>
            <person name="Xiong C."/>
            <person name="Yue Q."/>
            <person name="Zhang X."/>
        </authorList>
    </citation>
    <scope>NUCLEOTIDE SEQUENCE [LARGE SCALE GENOMIC DNA]</scope>
    <source>
        <strain evidence="2 3">BP6252</strain>
    </source>
</reference>
<evidence type="ECO:0000259" key="1">
    <source>
        <dbReference type="Pfam" id="PF14420"/>
    </source>
</evidence>
<dbReference type="InterPro" id="IPR025676">
    <property type="entry name" value="Clr5_dom"/>
</dbReference>
<dbReference type="Proteomes" id="UP000256645">
    <property type="component" value="Unassembled WGS sequence"/>
</dbReference>
<evidence type="ECO:0000313" key="3">
    <source>
        <dbReference type="Proteomes" id="UP000256645"/>
    </source>
</evidence>
<comment type="caution">
    <text evidence="2">The sequence shown here is derived from an EMBL/GenBank/DDBJ whole genome shotgun (WGS) entry which is preliminary data.</text>
</comment>
<evidence type="ECO:0000313" key="2">
    <source>
        <dbReference type="EMBL" id="RDW69555.1"/>
    </source>
</evidence>
<dbReference type="InterPro" id="IPR011990">
    <property type="entry name" value="TPR-like_helical_dom_sf"/>
</dbReference>